<name>A0A9P6YIH8_RHIOR</name>
<dbReference type="Gene3D" id="3.30.420.10">
    <property type="entry name" value="Ribonuclease H-like superfamily/Ribonuclease H"/>
    <property type="match status" value="1"/>
</dbReference>
<evidence type="ECO:0000313" key="2">
    <source>
        <dbReference type="Proteomes" id="UP000717996"/>
    </source>
</evidence>
<gene>
    <name evidence="1" type="ORF">G6F51_003057</name>
</gene>
<protein>
    <recommendedName>
        <fullName evidence="3">Tc1-like transposase DDE domain-containing protein</fullName>
    </recommendedName>
</protein>
<comment type="caution">
    <text evidence="1">The sequence shown here is derived from an EMBL/GenBank/DDBJ whole genome shotgun (WGS) entry which is preliminary data.</text>
</comment>
<reference evidence="1" key="1">
    <citation type="journal article" date="2020" name="Microb. Genom.">
        <title>Genetic diversity of clinical and environmental Mucorales isolates obtained from an investigation of mucormycosis cases among solid organ transplant recipients.</title>
        <authorList>
            <person name="Nguyen M.H."/>
            <person name="Kaul D."/>
            <person name="Muto C."/>
            <person name="Cheng S.J."/>
            <person name="Richter R.A."/>
            <person name="Bruno V.M."/>
            <person name="Liu G."/>
            <person name="Beyhan S."/>
            <person name="Sundermann A.J."/>
            <person name="Mounaud S."/>
            <person name="Pasculle A.W."/>
            <person name="Nierman W.C."/>
            <person name="Driscoll E."/>
            <person name="Cumbie R."/>
            <person name="Clancy C.J."/>
            <person name="Dupont C.L."/>
        </authorList>
    </citation>
    <scope>NUCLEOTIDE SEQUENCE</scope>
    <source>
        <strain evidence="1">GL16</strain>
    </source>
</reference>
<sequence length="207" mass="24264">MKYKYLINYLEKTPLAVVDALCEQLKELNMSKITVHKHTREQCLFSLKQIRLISGNRRSDRVIELRKLVSLCIEFDLWLGQEKENQLMSAFLHRGTSLTIFGAIDHRDLVSLSVRLSVGQQETKVLWTMKCVYFKFLTSLTNMRKNAIWSWTMHRSTTLKKKRKETVSKRGYHCVYWLPYSSFLNPIEEFGANQKRPSAENASKLAK</sequence>
<accession>A0A9P6YIH8</accession>
<dbReference type="EMBL" id="JAANIT010000285">
    <property type="protein sequence ID" value="KAG1549441.1"/>
    <property type="molecule type" value="Genomic_DNA"/>
</dbReference>
<evidence type="ECO:0000313" key="1">
    <source>
        <dbReference type="EMBL" id="KAG1549441.1"/>
    </source>
</evidence>
<organism evidence="1 2">
    <name type="scientific">Rhizopus oryzae</name>
    <name type="common">Mucormycosis agent</name>
    <name type="synonym">Rhizopus arrhizus var. delemar</name>
    <dbReference type="NCBI Taxonomy" id="64495"/>
    <lineage>
        <taxon>Eukaryota</taxon>
        <taxon>Fungi</taxon>
        <taxon>Fungi incertae sedis</taxon>
        <taxon>Mucoromycota</taxon>
        <taxon>Mucoromycotina</taxon>
        <taxon>Mucoromycetes</taxon>
        <taxon>Mucorales</taxon>
        <taxon>Mucorineae</taxon>
        <taxon>Rhizopodaceae</taxon>
        <taxon>Rhizopus</taxon>
    </lineage>
</organism>
<proteinExistence type="predicted"/>
<dbReference type="AlphaFoldDB" id="A0A9P6YIH8"/>
<dbReference type="Proteomes" id="UP000717996">
    <property type="component" value="Unassembled WGS sequence"/>
</dbReference>
<dbReference type="GO" id="GO:0003676">
    <property type="term" value="F:nucleic acid binding"/>
    <property type="evidence" value="ECO:0007669"/>
    <property type="project" value="InterPro"/>
</dbReference>
<evidence type="ECO:0008006" key="3">
    <source>
        <dbReference type="Google" id="ProtNLM"/>
    </source>
</evidence>
<dbReference type="InterPro" id="IPR036397">
    <property type="entry name" value="RNaseH_sf"/>
</dbReference>